<dbReference type="InterPro" id="IPR052929">
    <property type="entry name" value="RNase_H-like_EbsB-rel"/>
</dbReference>
<dbReference type="EnsemblPlants" id="PNT76018">
    <property type="protein sequence ID" value="PNT76018"/>
    <property type="gene ID" value="BRADI_1g43072v3"/>
</dbReference>
<organism evidence="3">
    <name type="scientific">Brachypodium distachyon</name>
    <name type="common">Purple false brome</name>
    <name type="synonym">Trachynia distachya</name>
    <dbReference type="NCBI Taxonomy" id="15368"/>
    <lineage>
        <taxon>Eukaryota</taxon>
        <taxon>Viridiplantae</taxon>
        <taxon>Streptophyta</taxon>
        <taxon>Embryophyta</taxon>
        <taxon>Tracheophyta</taxon>
        <taxon>Spermatophyta</taxon>
        <taxon>Magnoliopsida</taxon>
        <taxon>Liliopsida</taxon>
        <taxon>Poales</taxon>
        <taxon>Poaceae</taxon>
        <taxon>BOP clade</taxon>
        <taxon>Pooideae</taxon>
        <taxon>Stipodae</taxon>
        <taxon>Brachypodieae</taxon>
        <taxon>Brachypodium</taxon>
    </lineage>
</organism>
<evidence type="ECO:0000259" key="2">
    <source>
        <dbReference type="Pfam" id="PF13966"/>
    </source>
</evidence>
<name>A0A2K2DP05_BRADI</name>
<dbReference type="OrthoDB" id="691592at2759"/>
<dbReference type="InParanoid" id="A0A2K2DP05"/>
<dbReference type="PANTHER" id="PTHR47074">
    <property type="entry name" value="BNAC02G40300D PROTEIN"/>
    <property type="match status" value="1"/>
</dbReference>
<feature type="compositionally biased region" description="Basic and acidic residues" evidence="1">
    <location>
        <begin position="1"/>
        <end position="10"/>
    </location>
</feature>
<evidence type="ECO:0000313" key="3">
    <source>
        <dbReference type="EMBL" id="PNT76018.1"/>
    </source>
</evidence>
<accession>A0A2K2DP05</accession>
<evidence type="ECO:0000313" key="4">
    <source>
        <dbReference type="EnsemblPlants" id="PNT76018"/>
    </source>
</evidence>
<dbReference type="Proteomes" id="UP000008810">
    <property type="component" value="Chromosome 1"/>
</dbReference>
<proteinExistence type="predicted"/>
<keyword evidence="5" id="KW-1185">Reference proteome</keyword>
<evidence type="ECO:0000256" key="1">
    <source>
        <dbReference type="SAM" id="MobiDB-lite"/>
    </source>
</evidence>
<reference evidence="3 4" key="1">
    <citation type="journal article" date="2010" name="Nature">
        <title>Genome sequencing and analysis of the model grass Brachypodium distachyon.</title>
        <authorList>
            <consortium name="International Brachypodium Initiative"/>
        </authorList>
    </citation>
    <scope>NUCLEOTIDE SEQUENCE [LARGE SCALE GENOMIC DNA]</scope>
    <source>
        <strain evidence="3 4">Bd21</strain>
    </source>
</reference>
<reference evidence="4" key="3">
    <citation type="submission" date="2018-08" db="UniProtKB">
        <authorList>
            <consortium name="EnsemblPlants"/>
        </authorList>
    </citation>
    <scope>IDENTIFICATION</scope>
    <source>
        <strain evidence="4">cv. Bd21</strain>
    </source>
</reference>
<sequence>MKNVREDWLEGRPSTSNSEAEGKQWTTLWKVKVPSKIRVFLWRLVQQSLPTGDMLAHRHMAENSRCAIYGEGDSWRHSLLSCTMARCVWSLVDEHVTEHMAATEEPSSKQWLFAMMGSLEHDEFIKMVVTLWAIWHARRKAIHENTFQSPLSTFAFVERFIEEISPGVAYAPPRQRSRQPAPRWLPPPAGCTKINVDAAVAKTANMGAVAAVARDEEGVYQGASAVTYPGITDPATLEAIACREADLGVRRLMVGSDCLEVIKAIHVCIYTPNLLNKIINKTSLTATSHIDTHSKKLI</sequence>
<feature type="domain" description="Reverse transcriptase zinc-binding" evidence="2">
    <location>
        <begin position="18"/>
        <end position="89"/>
    </location>
</feature>
<feature type="region of interest" description="Disordered" evidence="1">
    <location>
        <begin position="1"/>
        <end position="20"/>
    </location>
</feature>
<dbReference type="PANTHER" id="PTHR47074:SF73">
    <property type="entry name" value="OS04G0448401 PROTEIN"/>
    <property type="match status" value="1"/>
</dbReference>
<evidence type="ECO:0000313" key="5">
    <source>
        <dbReference type="Proteomes" id="UP000008810"/>
    </source>
</evidence>
<dbReference type="Gramene" id="PNT76018">
    <property type="protein sequence ID" value="PNT76018"/>
    <property type="gene ID" value="BRADI_1g43072v3"/>
</dbReference>
<dbReference type="Pfam" id="PF13966">
    <property type="entry name" value="zf-RVT"/>
    <property type="match status" value="1"/>
</dbReference>
<gene>
    <name evidence="3" type="ORF">BRADI_1g43072v3</name>
</gene>
<reference evidence="3" key="2">
    <citation type="submission" date="2017-06" db="EMBL/GenBank/DDBJ databases">
        <title>WGS assembly of Brachypodium distachyon.</title>
        <authorList>
            <consortium name="The International Brachypodium Initiative"/>
            <person name="Lucas S."/>
            <person name="Harmon-Smith M."/>
            <person name="Lail K."/>
            <person name="Tice H."/>
            <person name="Grimwood J."/>
            <person name="Bruce D."/>
            <person name="Barry K."/>
            <person name="Shu S."/>
            <person name="Lindquist E."/>
            <person name="Wang M."/>
            <person name="Pitluck S."/>
            <person name="Vogel J.P."/>
            <person name="Garvin D.F."/>
            <person name="Mockler T.C."/>
            <person name="Schmutz J."/>
            <person name="Rokhsar D."/>
            <person name="Bevan M.W."/>
        </authorList>
    </citation>
    <scope>NUCLEOTIDE SEQUENCE</scope>
    <source>
        <strain evidence="3">Bd21</strain>
    </source>
</reference>
<dbReference type="EMBL" id="CM000880">
    <property type="protein sequence ID" value="PNT76018.1"/>
    <property type="molecule type" value="Genomic_DNA"/>
</dbReference>
<dbReference type="AlphaFoldDB" id="A0A2K2DP05"/>
<dbReference type="InterPro" id="IPR026960">
    <property type="entry name" value="RVT-Znf"/>
</dbReference>
<protein>
    <recommendedName>
        <fullName evidence="2">Reverse transcriptase zinc-binding domain-containing protein</fullName>
    </recommendedName>
</protein>